<protein>
    <recommendedName>
        <fullName evidence="3">Phosphatidic acid phosphatase type 2/haloperoxidase domain-containing protein</fullName>
    </recommendedName>
</protein>
<keyword evidence="7" id="KW-1185">Reference proteome</keyword>
<feature type="transmembrane region" description="Helical" evidence="2">
    <location>
        <begin position="149"/>
        <end position="171"/>
    </location>
</feature>
<evidence type="ECO:0000256" key="1">
    <source>
        <dbReference type="SAM" id="MobiDB-lite"/>
    </source>
</evidence>
<dbReference type="PANTHER" id="PTHR14969:SF13">
    <property type="entry name" value="AT30094P"/>
    <property type="match status" value="1"/>
</dbReference>
<reference evidence="4" key="3">
    <citation type="submission" date="2021-08" db="EMBL/GenBank/DDBJ databases">
        <authorList>
            <person name="Tani A."/>
            <person name="Ola A."/>
            <person name="Ogura Y."/>
            <person name="Katsura K."/>
            <person name="Hayashi T."/>
        </authorList>
    </citation>
    <scope>NUCLEOTIDE SEQUENCE</scope>
    <source>
        <strain evidence="4">DSM 22415</strain>
    </source>
</reference>
<feature type="transmembrane region" description="Helical" evidence="2">
    <location>
        <begin position="21"/>
        <end position="40"/>
    </location>
</feature>
<dbReference type="SUPFAM" id="SSF48317">
    <property type="entry name" value="Acid phosphatase/Vanadium-dependent haloperoxidase"/>
    <property type="match status" value="1"/>
</dbReference>
<dbReference type="Proteomes" id="UP001055303">
    <property type="component" value="Unassembled WGS sequence"/>
</dbReference>
<organism evidence="5 6">
    <name type="scientific">Methylobacterium dankookense</name>
    <dbReference type="NCBI Taxonomy" id="560405"/>
    <lineage>
        <taxon>Bacteria</taxon>
        <taxon>Pseudomonadati</taxon>
        <taxon>Pseudomonadota</taxon>
        <taxon>Alphaproteobacteria</taxon>
        <taxon>Hyphomicrobiales</taxon>
        <taxon>Methylobacteriaceae</taxon>
        <taxon>Methylobacterium</taxon>
    </lineage>
</organism>
<reference evidence="4" key="2">
    <citation type="journal article" date="2021" name="Front. Microbiol.">
        <title>Comprehensive Comparative Genomics and Phenotyping of Methylobacterium Species.</title>
        <authorList>
            <person name="Alessa O."/>
            <person name="Ogura Y."/>
            <person name="Fujitani Y."/>
            <person name="Takami H."/>
            <person name="Hayashi T."/>
            <person name="Sahin N."/>
            <person name="Tani A."/>
        </authorList>
    </citation>
    <scope>NUCLEOTIDE SEQUENCE</scope>
    <source>
        <strain evidence="4">DSM 22415</strain>
    </source>
</reference>
<evidence type="ECO:0000313" key="6">
    <source>
        <dbReference type="Proteomes" id="UP000401717"/>
    </source>
</evidence>
<sequence>MNELSAWAAAVTRLGKRELGLVATLFCVAALLLAFGLLAGEVMEGDTMAFDTRVARFFRPLGAAGPIGPAWVHEMARDVTSLGSMVVLCFLLAATVGYLLLVRRRGTALLVVGSMLGGTVISFGLKLLFNRPRPDIPGGIQVFTASFPSSHAMLSAVTFLTLGAIMTRVAAGARLKAYFMGLAVFLTVVVGLSRVYIGVHYATDVLAGWCVGSAWAVLCWIVALRLQRRGQVEASGAAGEPDRTAHADSKLSVRTLR</sequence>
<feature type="transmembrane region" description="Helical" evidence="2">
    <location>
        <begin position="178"/>
        <end position="199"/>
    </location>
</feature>
<dbReference type="Proteomes" id="UP000401717">
    <property type="component" value="Unassembled WGS sequence"/>
</dbReference>
<dbReference type="OrthoDB" id="9801622at2"/>
<proteinExistence type="predicted"/>
<evidence type="ECO:0000259" key="3">
    <source>
        <dbReference type="SMART" id="SM00014"/>
    </source>
</evidence>
<dbReference type="AlphaFoldDB" id="A0A564G2A7"/>
<dbReference type="Pfam" id="PF01569">
    <property type="entry name" value="PAP2"/>
    <property type="match status" value="1"/>
</dbReference>
<accession>A0A564G2A7</accession>
<dbReference type="EMBL" id="BPQI01000018">
    <property type="protein sequence ID" value="GJD55128.1"/>
    <property type="molecule type" value="Genomic_DNA"/>
</dbReference>
<dbReference type="RefSeq" id="WP_144765948.1">
    <property type="nucleotide sequence ID" value="NZ_BPQI01000018.1"/>
</dbReference>
<feature type="transmembrane region" description="Helical" evidence="2">
    <location>
        <begin position="82"/>
        <end position="101"/>
    </location>
</feature>
<dbReference type="CDD" id="cd03392">
    <property type="entry name" value="PAP2_like_2"/>
    <property type="match status" value="1"/>
</dbReference>
<feature type="transmembrane region" description="Helical" evidence="2">
    <location>
        <begin position="205"/>
        <end position="224"/>
    </location>
</feature>
<feature type="domain" description="Phosphatidic acid phosphatase type 2/haloperoxidase" evidence="3">
    <location>
        <begin position="107"/>
        <end position="220"/>
    </location>
</feature>
<keyword evidence="2" id="KW-0472">Membrane</keyword>
<feature type="compositionally biased region" description="Basic and acidic residues" evidence="1">
    <location>
        <begin position="240"/>
        <end position="251"/>
    </location>
</feature>
<evidence type="ECO:0000256" key="2">
    <source>
        <dbReference type="SAM" id="Phobius"/>
    </source>
</evidence>
<dbReference type="SMART" id="SM00014">
    <property type="entry name" value="acidPPc"/>
    <property type="match status" value="1"/>
</dbReference>
<dbReference type="EMBL" id="CABFVH010000023">
    <property type="protein sequence ID" value="VUF13741.1"/>
    <property type="molecule type" value="Genomic_DNA"/>
</dbReference>
<dbReference type="InterPro" id="IPR000326">
    <property type="entry name" value="PAP2/HPO"/>
</dbReference>
<dbReference type="Gene3D" id="1.20.144.10">
    <property type="entry name" value="Phosphatidic acid phosphatase type 2/haloperoxidase"/>
    <property type="match status" value="1"/>
</dbReference>
<name>A0A564G2A7_9HYPH</name>
<evidence type="ECO:0000313" key="7">
    <source>
        <dbReference type="Proteomes" id="UP001055303"/>
    </source>
</evidence>
<keyword evidence="2" id="KW-1133">Transmembrane helix</keyword>
<evidence type="ECO:0000313" key="5">
    <source>
        <dbReference type="EMBL" id="VUF13741.1"/>
    </source>
</evidence>
<gene>
    <name evidence="4" type="ORF">IFDJLNFL_1010</name>
    <name evidence="5" type="ORF">MTDSW087_03448</name>
</gene>
<reference evidence="5 6" key="1">
    <citation type="submission" date="2019-06" db="EMBL/GenBank/DDBJ databases">
        <authorList>
            <person name="Rodrigo-Torres L."/>
            <person name="Arahal R. D."/>
            <person name="Lucena T."/>
        </authorList>
    </citation>
    <scope>NUCLEOTIDE SEQUENCE [LARGE SCALE GENOMIC DNA]</scope>
    <source>
        <strain evidence="5 6">SW08-7</strain>
    </source>
</reference>
<feature type="transmembrane region" description="Helical" evidence="2">
    <location>
        <begin position="108"/>
        <end position="129"/>
    </location>
</feature>
<dbReference type="PANTHER" id="PTHR14969">
    <property type="entry name" value="SPHINGOSINE-1-PHOSPHATE PHOSPHOHYDROLASE"/>
    <property type="match status" value="1"/>
</dbReference>
<keyword evidence="2" id="KW-0812">Transmembrane</keyword>
<dbReference type="InterPro" id="IPR036938">
    <property type="entry name" value="PAP2/HPO_sf"/>
</dbReference>
<feature type="region of interest" description="Disordered" evidence="1">
    <location>
        <begin position="235"/>
        <end position="257"/>
    </location>
</feature>
<evidence type="ECO:0000313" key="4">
    <source>
        <dbReference type="EMBL" id="GJD55128.1"/>
    </source>
</evidence>